<evidence type="ECO:0000313" key="6">
    <source>
        <dbReference type="Proteomes" id="UP000253606"/>
    </source>
</evidence>
<dbReference type="FunFam" id="1.10.10.2830:FF:000001">
    <property type="entry name" value="Chromosome partitioning protein ParB"/>
    <property type="match status" value="1"/>
</dbReference>
<dbReference type="EMBL" id="CP030844">
    <property type="protein sequence ID" value="AXC16380.1"/>
    <property type="molecule type" value="Genomic_DNA"/>
</dbReference>
<dbReference type="RefSeq" id="WP_114211519.1">
    <property type="nucleotide sequence ID" value="NZ_CP030844.1"/>
</dbReference>
<reference evidence="5 6" key="1">
    <citation type="journal article" date="2018" name="Front. Microbiol.">
        <title>Hydrolytic Capabilities as a Key to Environmental Success: Chitinolytic and Cellulolytic Acidobacteria From Acidic Sub-arctic Soils and Boreal Peatlands.</title>
        <authorList>
            <person name="Belova S.E."/>
            <person name="Ravin N.V."/>
            <person name="Pankratov T.A."/>
            <person name="Rakitin A.L."/>
            <person name="Ivanova A.A."/>
            <person name="Beletsky A.V."/>
            <person name="Mardanov A.V."/>
            <person name="Sinninghe Damste J.S."/>
            <person name="Dedysh S.N."/>
        </authorList>
    </citation>
    <scope>NUCLEOTIDE SEQUENCE [LARGE SCALE GENOMIC DNA]</scope>
    <source>
        <strain evidence="5 6">SBC82</strain>
        <plasmid evidence="6">pacpol3</plasmid>
    </source>
</reference>
<dbReference type="PANTHER" id="PTHR33375">
    <property type="entry name" value="CHROMOSOME-PARTITIONING PROTEIN PARB-RELATED"/>
    <property type="match status" value="1"/>
</dbReference>
<geneLocation type="plasmid" evidence="6">
    <name>pacpol3</name>
</geneLocation>
<feature type="compositionally biased region" description="Basic residues" evidence="3">
    <location>
        <begin position="543"/>
        <end position="568"/>
    </location>
</feature>
<protein>
    <submittedName>
        <fullName evidence="5">Chromosome (Plasmid) partitioning protein ParB</fullName>
    </submittedName>
</protein>
<gene>
    <name evidence="5" type="ORF">ACPOL_7190</name>
</gene>
<dbReference type="InterPro" id="IPR004437">
    <property type="entry name" value="ParB/RepB/Spo0J"/>
</dbReference>
<sequence length="568" mass="63243">MQDSSAFQFLAINTIHASKTNPRKTFDEAKLYELAESIKHNGMIQPITVRPNHQGFEIVAGERRFRAAQIAELFSVPARIVDLDDAASLEWALVENSQRLDVHPYEEAQGFQRLLDMPGYDVAALVEKSGKSASHIYGRLSLLQLIPEVAEAFVQERITASHANLIARLPQEHQAEAFEQCWRKDWSDTEAHLLPAKFLSSWIQNNLYLPLADAPFDREDATLNPAAGACTTCPRRSGYNTALFPDVASDECLDGNCYRLKISAHVDREIVAHPEYIQIETSWRSRSEQRPGVLDPSEYEILDTPENPDAEPPCPFTRTALIVYGKHVGTTVSVCTEDDDCPVHNPDVAQRLAAAPTVISLATPAPLSNTEEETEGEDEAEEQAAQRQQEAERLRQEFKEKQEHQAEERRRESQRQHEEYEAERARKAALHQERLATLNRMIENAPAMFSAAQLRLFLSALIDLNLYFDEDVAAAIVGDDENNQQSAEEVLASTLAKLPDDKLTGFALRLGFTAHTALPRQGETDFLAAAAAAFAPPQPQKASKPKKAQTPRAKATPKKTAPKKKVAA</sequence>
<dbReference type="FunFam" id="3.90.1530.30:FF:000001">
    <property type="entry name" value="Chromosome partitioning protein ParB"/>
    <property type="match status" value="1"/>
</dbReference>
<dbReference type="CDD" id="cd16393">
    <property type="entry name" value="SPO0J_N"/>
    <property type="match status" value="1"/>
</dbReference>
<dbReference type="Pfam" id="PF02195">
    <property type="entry name" value="ParB_N"/>
    <property type="match status" value="1"/>
</dbReference>
<dbReference type="Gene3D" id="3.90.1530.30">
    <property type="match status" value="1"/>
</dbReference>
<feature type="region of interest" description="Disordered" evidence="3">
    <location>
        <begin position="535"/>
        <end position="568"/>
    </location>
</feature>
<dbReference type="InterPro" id="IPR041468">
    <property type="entry name" value="HTH_ParB/Spo0J"/>
</dbReference>
<feature type="compositionally biased region" description="Basic and acidic residues" evidence="3">
    <location>
        <begin position="389"/>
        <end position="426"/>
    </location>
</feature>
<comment type="similarity">
    <text evidence="1">Belongs to the ParB family.</text>
</comment>
<evidence type="ECO:0000313" key="5">
    <source>
        <dbReference type="EMBL" id="AXC16380.1"/>
    </source>
</evidence>
<dbReference type="OrthoDB" id="9796891at2"/>
<keyword evidence="2" id="KW-0238">DNA-binding</keyword>
<dbReference type="Pfam" id="PF17762">
    <property type="entry name" value="HTH_ParB"/>
    <property type="match status" value="1"/>
</dbReference>
<dbReference type="KEGG" id="abas:ACPOL_7190"/>
<keyword evidence="6" id="KW-1185">Reference proteome</keyword>
<feature type="domain" description="ParB-like N-terminal" evidence="4">
    <location>
        <begin position="8"/>
        <end position="97"/>
    </location>
</feature>
<dbReference type="Proteomes" id="UP000253606">
    <property type="component" value="Plasmid pACPOL3"/>
</dbReference>
<keyword evidence="5" id="KW-0614">Plasmid</keyword>
<dbReference type="InterPro" id="IPR003115">
    <property type="entry name" value="ParB_N"/>
</dbReference>
<evidence type="ECO:0000259" key="4">
    <source>
        <dbReference type="SMART" id="SM00470"/>
    </source>
</evidence>
<dbReference type="AlphaFoldDB" id="A0A2Z5GBT4"/>
<dbReference type="SMART" id="SM00470">
    <property type="entry name" value="ParB"/>
    <property type="match status" value="1"/>
</dbReference>
<dbReference type="InterPro" id="IPR036086">
    <property type="entry name" value="ParB/Sulfiredoxin_sf"/>
</dbReference>
<feature type="region of interest" description="Disordered" evidence="3">
    <location>
        <begin position="357"/>
        <end position="426"/>
    </location>
</feature>
<dbReference type="NCBIfam" id="TIGR00180">
    <property type="entry name" value="parB_part"/>
    <property type="match status" value="1"/>
</dbReference>
<name>A0A2Z5GBT4_9BACT</name>
<organism evidence="5 6">
    <name type="scientific">Acidisarcina polymorpha</name>
    <dbReference type="NCBI Taxonomy" id="2211140"/>
    <lineage>
        <taxon>Bacteria</taxon>
        <taxon>Pseudomonadati</taxon>
        <taxon>Acidobacteriota</taxon>
        <taxon>Terriglobia</taxon>
        <taxon>Terriglobales</taxon>
        <taxon>Acidobacteriaceae</taxon>
        <taxon>Acidisarcina</taxon>
    </lineage>
</organism>
<dbReference type="InterPro" id="IPR050336">
    <property type="entry name" value="Chromosome_partition/occlusion"/>
</dbReference>
<evidence type="ECO:0000256" key="2">
    <source>
        <dbReference type="ARBA" id="ARBA00023125"/>
    </source>
</evidence>
<accession>A0A2Z5GBT4</accession>
<dbReference type="SUPFAM" id="SSF110849">
    <property type="entry name" value="ParB/Sulfiredoxin"/>
    <property type="match status" value="1"/>
</dbReference>
<dbReference type="GO" id="GO:0005694">
    <property type="term" value="C:chromosome"/>
    <property type="evidence" value="ECO:0007669"/>
    <property type="project" value="TreeGrafter"/>
</dbReference>
<dbReference type="SUPFAM" id="SSF109709">
    <property type="entry name" value="KorB DNA-binding domain-like"/>
    <property type="match status" value="1"/>
</dbReference>
<evidence type="ECO:0000256" key="1">
    <source>
        <dbReference type="ARBA" id="ARBA00006295"/>
    </source>
</evidence>
<dbReference type="Gene3D" id="1.10.10.2830">
    <property type="match status" value="1"/>
</dbReference>
<evidence type="ECO:0000256" key="3">
    <source>
        <dbReference type="SAM" id="MobiDB-lite"/>
    </source>
</evidence>
<dbReference type="GO" id="GO:0003677">
    <property type="term" value="F:DNA binding"/>
    <property type="evidence" value="ECO:0007669"/>
    <property type="project" value="UniProtKB-KW"/>
</dbReference>
<feature type="compositionally biased region" description="Acidic residues" evidence="3">
    <location>
        <begin position="370"/>
        <end position="382"/>
    </location>
</feature>
<dbReference type="PANTHER" id="PTHR33375:SF7">
    <property type="entry name" value="CHROMOSOME 2-PARTITIONING PROTEIN PARB-RELATED"/>
    <property type="match status" value="1"/>
</dbReference>
<dbReference type="GO" id="GO:0007059">
    <property type="term" value="P:chromosome segregation"/>
    <property type="evidence" value="ECO:0007669"/>
    <property type="project" value="TreeGrafter"/>
</dbReference>
<proteinExistence type="inferred from homology"/>